<comment type="caution">
    <text evidence="2">The sequence shown here is derived from an EMBL/GenBank/DDBJ whole genome shotgun (WGS) entry which is preliminary data.</text>
</comment>
<name>A0A6G0N7J5_9STRA</name>
<dbReference type="Proteomes" id="UP000488956">
    <property type="component" value="Unassembled WGS sequence"/>
</dbReference>
<gene>
    <name evidence="2" type="ORF">PF004_g20420</name>
    <name evidence="1" type="ORF">PF010_g24820</name>
</gene>
<evidence type="ECO:0000313" key="1">
    <source>
        <dbReference type="EMBL" id="KAE9074079.1"/>
    </source>
</evidence>
<dbReference type="EMBL" id="QXFX01002740">
    <property type="protein sequence ID" value="KAE9074079.1"/>
    <property type="molecule type" value="Genomic_DNA"/>
</dbReference>
<accession>A0A6G0N7J5</accession>
<dbReference type="AlphaFoldDB" id="A0A6G0N7J5"/>
<protein>
    <submittedName>
        <fullName evidence="2">Uncharacterized protein</fullName>
    </submittedName>
</protein>
<organism evidence="2 3">
    <name type="scientific">Phytophthora fragariae</name>
    <dbReference type="NCBI Taxonomy" id="53985"/>
    <lineage>
        <taxon>Eukaryota</taxon>
        <taxon>Sar</taxon>
        <taxon>Stramenopiles</taxon>
        <taxon>Oomycota</taxon>
        <taxon>Peronosporomycetes</taxon>
        <taxon>Peronosporales</taxon>
        <taxon>Peronosporaceae</taxon>
        <taxon>Phytophthora</taxon>
    </lineage>
</organism>
<dbReference type="EMBL" id="QXGC01001821">
    <property type="protein sequence ID" value="KAE9195460.1"/>
    <property type="molecule type" value="Genomic_DNA"/>
</dbReference>
<proteinExistence type="predicted"/>
<reference evidence="3 4" key="1">
    <citation type="submission" date="2018-09" db="EMBL/GenBank/DDBJ databases">
        <title>Genomic investigation of the strawberry pathogen Phytophthora fragariae indicates pathogenicity is determined by transcriptional variation in three key races.</title>
        <authorList>
            <person name="Adams T.M."/>
            <person name="Armitage A.D."/>
            <person name="Sobczyk M.K."/>
            <person name="Bates H.J."/>
            <person name="Dunwell J.M."/>
            <person name="Nellist C.F."/>
            <person name="Harrison R.J."/>
        </authorList>
    </citation>
    <scope>NUCLEOTIDE SEQUENCE [LARGE SCALE GENOMIC DNA]</scope>
    <source>
        <strain evidence="2 3">BC-23</strain>
        <strain evidence="1 4">ONT-3</strain>
    </source>
</reference>
<evidence type="ECO:0000313" key="3">
    <source>
        <dbReference type="Proteomes" id="UP000476176"/>
    </source>
</evidence>
<sequence>MTTTAERVEITSQPLNSAIGGIQFIHRALMNTMELRPTFVGLGEQTFQFSYLLTAYVDLQSRGLKIGRSGRSVKLLARLVKFPPESAILLTQRRTIQPSTRVIQIAPQLVILPA</sequence>
<dbReference type="Proteomes" id="UP000476176">
    <property type="component" value="Unassembled WGS sequence"/>
</dbReference>
<evidence type="ECO:0000313" key="2">
    <source>
        <dbReference type="EMBL" id="KAE9195460.1"/>
    </source>
</evidence>
<evidence type="ECO:0000313" key="4">
    <source>
        <dbReference type="Proteomes" id="UP000488956"/>
    </source>
</evidence>